<dbReference type="GO" id="GO:0032259">
    <property type="term" value="P:methylation"/>
    <property type="evidence" value="ECO:0007669"/>
    <property type="project" value="UniProtKB-KW"/>
</dbReference>
<keyword evidence="3" id="KW-1185">Reference proteome</keyword>
<evidence type="ECO:0000313" key="3">
    <source>
        <dbReference type="Proteomes" id="UP001597120"/>
    </source>
</evidence>
<dbReference type="EMBL" id="JBHTIU010000060">
    <property type="protein sequence ID" value="MFD0870780.1"/>
    <property type="molecule type" value="Genomic_DNA"/>
</dbReference>
<name>A0ABW3DB96_9BACL</name>
<dbReference type="SUPFAM" id="SSF53335">
    <property type="entry name" value="S-adenosyl-L-methionine-dependent methyltransferases"/>
    <property type="match status" value="1"/>
</dbReference>
<evidence type="ECO:0000259" key="1">
    <source>
        <dbReference type="Pfam" id="PF05175"/>
    </source>
</evidence>
<accession>A0ABW3DB96</accession>
<keyword evidence="2" id="KW-0808">Transferase</keyword>
<dbReference type="GO" id="GO:0008168">
    <property type="term" value="F:methyltransferase activity"/>
    <property type="evidence" value="ECO:0007669"/>
    <property type="project" value="UniProtKB-KW"/>
</dbReference>
<reference evidence="3" key="1">
    <citation type="journal article" date="2019" name="Int. J. Syst. Evol. Microbiol.">
        <title>The Global Catalogue of Microorganisms (GCM) 10K type strain sequencing project: providing services to taxonomists for standard genome sequencing and annotation.</title>
        <authorList>
            <consortium name="The Broad Institute Genomics Platform"/>
            <consortium name="The Broad Institute Genome Sequencing Center for Infectious Disease"/>
            <person name="Wu L."/>
            <person name="Ma J."/>
        </authorList>
    </citation>
    <scope>NUCLEOTIDE SEQUENCE [LARGE SCALE GENOMIC DNA]</scope>
    <source>
        <strain evidence="3">CCUG 57263</strain>
    </source>
</reference>
<keyword evidence="2" id="KW-0489">Methyltransferase</keyword>
<dbReference type="CDD" id="cd02440">
    <property type="entry name" value="AdoMet_MTases"/>
    <property type="match status" value="1"/>
</dbReference>
<protein>
    <submittedName>
        <fullName evidence="2">Class I SAM-dependent methyltransferase</fullName>
    </submittedName>
</protein>
<dbReference type="Gene3D" id="3.40.50.150">
    <property type="entry name" value="Vaccinia Virus protein VP39"/>
    <property type="match status" value="1"/>
</dbReference>
<dbReference type="InterPro" id="IPR007848">
    <property type="entry name" value="Small_mtfrase_dom"/>
</dbReference>
<proteinExistence type="predicted"/>
<dbReference type="RefSeq" id="WP_379289537.1">
    <property type="nucleotide sequence ID" value="NZ_JBHTIU010000060.1"/>
</dbReference>
<comment type="caution">
    <text evidence="2">The sequence shown here is derived from an EMBL/GenBank/DDBJ whole genome shotgun (WGS) entry which is preliminary data.</text>
</comment>
<feature type="domain" description="Methyltransferase small" evidence="1">
    <location>
        <begin position="32"/>
        <end position="173"/>
    </location>
</feature>
<dbReference type="Pfam" id="PF05175">
    <property type="entry name" value="MTS"/>
    <property type="match status" value="1"/>
</dbReference>
<organism evidence="2 3">
    <name type="scientific">Paenibacillus residui</name>
    <dbReference type="NCBI Taxonomy" id="629724"/>
    <lineage>
        <taxon>Bacteria</taxon>
        <taxon>Bacillati</taxon>
        <taxon>Bacillota</taxon>
        <taxon>Bacilli</taxon>
        <taxon>Bacillales</taxon>
        <taxon>Paenibacillaceae</taxon>
        <taxon>Paenibacillus</taxon>
    </lineage>
</organism>
<evidence type="ECO:0000313" key="2">
    <source>
        <dbReference type="EMBL" id="MFD0870780.1"/>
    </source>
</evidence>
<dbReference type="Proteomes" id="UP001597120">
    <property type="component" value="Unassembled WGS sequence"/>
</dbReference>
<sequence>MSNSITEVMREKMLFLSKFLRTPKEIGSVTPSSKALARKMVEPVPWETVRNIAELGAGTGAVTKFIRSAKQPACKVLLFEKDDYLREQLAKQYPDFPGYPDASQLLSVMKRERGEQLDCILSGLPFFNFPQAFRDRLIDQIVTSLKPGGLFIAFQYSLQMRDQLDRHFDMVRVKFVPFNIPPAFVYICRKK</sequence>
<gene>
    <name evidence="2" type="ORF">ACFQ03_16620</name>
</gene>
<dbReference type="InterPro" id="IPR029063">
    <property type="entry name" value="SAM-dependent_MTases_sf"/>
</dbReference>